<dbReference type="CDD" id="cd00812">
    <property type="entry name" value="LeuRS_core"/>
    <property type="match status" value="1"/>
</dbReference>
<keyword evidence="7 9" id="KW-0030">Aminoacyl-tRNA synthetase</keyword>
<dbReference type="PRINTS" id="PR00985">
    <property type="entry name" value="TRNASYNTHLEU"/>
</dbReference>
<dbReference type="InterPro" id="IPR014729">
    <property type="entry name" value="Rossmann-like_a/b/a_fold"/>
</dbReference>
<feature type="binding site" evidence="9">
    <location>
        <position position="599"/>
    </location>
    <ligand>
        <name>ATP</name>
        <dbReference type="ChEBI" id="CHEBI:30616"/>
    </ligand>
</feature>
<feature type="domain" description="Methionyl/Leucyl tRNA synthetase" evidence="13">
    <location>
        <begin position="38"/>
        <end position="181"/>
    </location>
</feature>
<dbReference type="Pfam" id="PF08264">
    <property type="entry name" value="Anticodon_1"/>
    <property type="match status" value="1"/>
</dbReference>
<dbReference type="HAMAP" id="MF_00049_B">
    <property type="entry name" value="Leu_tRNA_synth_B"/>
    <property type="match status" value="1"/>
</dbReference>
<dbReference type="Pfam" id="PF09334">
    <property type="entry name" value="tRNA-synt_1g"/>
    <property type="match status" value="1"/>
</dbReference>
<evidence type="ECO:0000313" key="16">
    <source>
        <dbReference type="Proteomes" id="UP000177478"/>
    </source>
</evidence>
<dbReference type="Gene3D" id="3.40.50.620">
    <property type="entry name" value="HUPs"/>
    <property type="match status" value="2"/>
</dbReference>
<proteinExistence type="inferred from homology"/>
<keyword evidence="6 9" id="KW-0648">Protein biosynthesis</keyword>
<evidence type="ECO:0000256" key="7">
    <source>
        <dbReference type="ARBA" id="ARBA00023146"/>
    </source>
</evidence>
<gene>
    <name evidence="9" type="primary">leuS</name>
    <name evidence="15" type="ORF">A3F25_00655</name>
</gene>
<dbReference type="Pfam" id="PF00133">
    <property type="entry name" value="tRNA-synt_1"/>
    <property type="match status" value="1"/>
</dbReference>
<dbReference type="EMBL" id="MGKD01000018">
    <property type="protein sequence ID" value="OGN19407.1"/>
    <property type="molecule type" value="Genomic_DNA"/>
</dbReference>
<dbReference type="InterPro" id="IPR002302">
    <property type="entry name" value="Leu-tRNA-ligase"/>
</dbReference>
<name>A0A1F8G233_9BACT</name>
<dbReference type="FunFam" id="3.40.50.620:FF:000056">
    <property type="entry name" value="Leucine--tRNA ligase"/>
    <property type="match status" value="1"/>
</dbReference>
<dbReference type="InterPro" id="IPR015413">
    <property type="entry name" value="Methionyl/Leucyl_tRNA_Synth"/>
</dbReference>
<dbReference type="GO" id="GO:0005524">
    <property type="term" value="F:ATP binding"/>
    <property type="evidence" value="ECO:0007669"/>
    <property type="project" value="UniProtKB-UniRule"/>
</dbReference>
<dbReference type="PANTHER" id="PTHR43740">
    <property type="entry name" value="LEUCYL-TRNA SYNTHETASE"/>
    <property type="match status" value="1"/>
</dbReference>
<dbReference type="InterPro" id="IPR025709">
    <property type="entry name" value="Leu_tRNA-synth_edit"/>
</dbReference>
<comment type="similarity">
    <text evidence="1 9 10">Belongs to the class-I aminoacyl-tRNA synthetase family.</text>
</comment>
<evidence type="ECO:0000256" key="8">
    <source>
        <dbReference type="ARBA" id="ARBA00047469"/>
    </source>
</evidence>
<dbReference type="FunFam" id="1.10.730.10:FF:000002">
    <property type="entry name" value="Leucine--tRNA ligase"/>
    <property type="match status" value="1"/>
</dbReference>
<dbReference type="Gene3D" id="3.10.20.590">
    <property type="match status" value="1"/>
</dbReference>
<dbReference type="AlphaFoldDB" id="A0A1F8G233"/>
<dbReference type="SUPFAM" id="SSF50677">
    <property type="entry name" value="ValRS/IleRS/LeuRS editing domain"/>
    <property type="match status" value="1"/>
</dbReference>
<dbReference type="FunFam" id="3.40.50.620:FF:000003">
    <property type="entry name" value="Leucine--tRNA ligase"/>
    <property type="match status" value="1"/>
</dbReference>
<evidence type="ECO:0000256" key="4">
    <source>
        <dbReference type="ARBA" id="ARBA00022741"/>
    </source>
</evidence>
<dbReference type="Proteomes" id="UP000177478">
    <property type="component" value="Unassembled WGS sequence"/>
</dbReference>
<comment type="caution">
    <text evidence="15">The sequence shown here is derived from an EMBL/GenBank/DDBJ whole genome shotgun (WGS) entry which is preliminary data.</text>
</comment>
<evidence type="ECO:0000259" key="13">
    <source>
        <dbReference type="Pfam" id="PF09334"/>
    </source>
</evidence>
<evidence type="ECO:0000256" key="3">
    <source>
        <dbReference type="ARBA" id="ARBA00022598"/>
    </source>
</evidence>
<dbReference type="PANTHER" id="PTHR43740:SF2">
    <property type="entry name" value="LEUCINE--TRNA LIGASE, MITOCHONDRIAL"/>
    <property type="match status" value="1"/>
</dbReference>
<evidence type="ECO:0000256" key="5">
    <source>
        <dbReference type="ARBA" id="ARBA00022840"/>
    </source>
</evidence>
<evidence type="ECO:0000259" key="12">
    <source>
        <dbReference type="Pfam" id="PF08264"/>
    </source>
</evidence>
<dbReference type="InterPro" id="IPR013155">
    <property type="entry name" value="M/V/L/I-tRNA-synth_anticd-bd"/>
</dbReference>
<feature type="short sequence motif" description="'KMSKS' region" evidence="9">
    <location>
        <begin position="596"/>
        <end position="600"/>
    </location>
</feature>
<evidence type="ECO:0000259" key="14">
    <source>
        <dbReference type="Pfam" id="PF13603"/>
    </source>
</evidence>
<evidence type="ECO:0000313" key="15">
    <source>
        <dbReference type="EMBL" id="OGN19407.1"/>
    </source>
</evidence>
<evidence type="ECO:0000256" key="2">
    <source>
        <dbReference type="ARBA" id="ARBA00022490"/>
    </source>
</evidence>
<dbReference type="InterPro" id="IPR009080">
    <property type="entry name" value="tRNAsynth_Ia_anticodon-bd"/>
</dbReference>
<evidence type="ECO:0000256" key="6">
    <source>
        <dbReference type="ARBA" id="ARBA00022917"/>
    </source>
</evidence>
<sequence length="815" mass="93195">MDRYNPKKIEAKWQKRWAKEQLFFAKDESSKPKKYILIEFPYPSGDGLHMGHMRSYVAGDAISRYWRMRGYEVMYPIGWDAFGLPAENYAIKHGVQPKVSTAKNIKHMHQQMDALGLSFDWSREVNTTDPEYYKWTQWLFLQFYKAGLAYEATGLINWCPKDKTGLANEEVIDGKCERCGTVVEKKELRQWYLKITAYAEKLIEGLKDLDWPEPVKIQQINWIGKKEGINIDYQIADRPEKVTCFTTRPDTNFGATFIVIGPEHPLLARQSVLQIEDKHWQQIENYKQKVAQTGELERTMENRQKSGVFTGLYCVNNLNDYHMPLYVADYVLGNVGTGAVIGVPGHDKRDFEFAKVFDLPVIRVVQKDKNDNDPITEPDQVQEDEGIMVNSDFLDGMDIHTATKEISNHLVKKGWAQKTISYKLRDWVFSRQRYWGEPIPLVHCEKCALQDPSGRGTVAVPDEDLPVKLPEVDKYEPTGTGESPLAAVEKWVNTKCPQCDGPAKRETDTMPQWAGSSWYWLRYSDPHNKKVFADKEKLAKWQPVDLYFGGMEHTTLHLLYSRFWNQFLYDQGLVTQPEPYLRRQPHGIILGEDGEKMSKSRGNVVSPDALIEKHGADAARMYQMFLGPHEAMISWNDRGIVGVSRFLEKIWRWANGPTQGTDSPTVTKALNKLIKKVGEDIEGIQFNTAVAAMMDFYNQVKNESVSPTLIKKFLQVLYPFAPHIAEELNEVLGGKTSLQLETWPEFDPAQIIDQQIKLVVQINGKTRAVVEVVADLGEAEAKTLALASAVVQKHLAGQSIRQVIYRPDRLINLVV</sequence>
<evidence type="ECO:0000256" key="10">
    <source>
        <dbReference type="RuleBase" id="RU363035"/>
    </source>
</evidence>
<dbReference type="InterPro" id="IPR009008">
    <property type="entry name" value="Val/Leu/Ile-tRNA-synth_edit"/>
</dbReference>
<evidence type="ECO:0000259" key="11">
    <source>
        <dbReference type="Pfam" id="PF00133"/>
    </source>
</evidence>
<dbReference type="CDD" id="cd07958">
    <property type="entry name" value="Anticodon_Ia_Leu_BEm"/>
    <property type="match status" value="1"/>
</dbReference>
<dbReference type="GO" id="GO:0004823">
    <property type="term" value="F:leucine-tRNA ligase activity"/>
    <property type="evidence" value="ECO:0007669"/>
    <property type="project" value="UniProtKB-UniRule"/>
</dbReference>
<feature type="domain" description="Aminoacyl-tRNA synthetase class Ia" evidence="11">
    <location>
        <begin position="423"/>
        <end position="624"/>
    </location>
</feature>
<dbReference type="STRING" id="1802689.A3F25_00655"/>
<evidence type="ECO:0000256" key="1">
    <source>
        <dbReference type="ARBA" id="ARBA00005594"/>
    </source>
</evidence>
<feature type="domain" description="Methionyl/Valyl/Leucyl/Isoleucyl-tRNA synthetase anticodon-binding" evidence="12">
    <location>
        <begin position="668"/>
        <end position="772"/>
    </location>
</feature>
<keyword evidence="4 9" id="KW-0547">Nucleotide-binding</keyword>
<comment type="subcellular location">
    <subcellularLocation>
        <location evidence="9">Cytoplasm</location>
    </subcellularLocation>
</comment>
<dbReference type="GO" id="GO:0005829">
    <property type="term" value="C:cytosol"/>
    <property type="evidence" value="ECO:0007669"/>
    <property type="project" value="TreeGrafter"/>
</dbReference>
<dbReference type="GO" id="GO:0006429">
    <property type="term" value="P:leucyl-tRNA aminoacylation"/>
    <property type="evidence" value="ECO:0007669"/>
    <property type="project" value="UniProtKB-UniRule"/>
</dbReference>
<dbReference type="InterPro" id="IPR002300">
    <property type="entry name" value="aa-tRNA-synth_Ia"/>
</dbReference>
<reference evidence="15 16" key="1">
    <citation type="journal article" date="2016" name="Nat. Commun.">
        <title>Thousands of microbial genomes shed light on interconnected biogeochemical processes in an aquifer system.</title>
        <authorList>
            <person name="Anantharaman K."/>
            <person name="Brown C.T."/>
            <person name="Hug L.A."/>
            <person name="Sharon I."/>
            <person name="Castelle C.J."/>
            <person name="Probst A.J."/>
            <person name="Thomas B.C."/>
            <person name="Singh A."/>
            <person name="Wilkins M.J."/>
            <person name="Karaoz U."/>
            <person name="Brodie E.L."/>
            <person name="Williams K.H."/>
            <person name="Hubbard S.S."/>
            <person name="Banfield J.F."/>
        </authorList>
    </citation>
    <scope>NUCLEOTIDE SEQUENCE [LARGE SCALE GENOMIC DNA]</scope>
</reference>
<accession>A0A1F8G233</accession>
<dbReference type="NCBIfam" id="TIGR00396">
    <property type="entry name" value="leuS_bact"/>
    <property type="match status" value="1"/>
</dbReference>
<feature type="domain" description="Leucyl-tRNA synthetase editing" evidence="14">
    <location>
        <begin position="221"/>
        <end position="410"/>
    </location>
</feature>
<keyword evidence="2 9" id="KW-0963">Cytoplasm</keyword>
<keyword evidence="5 9" id="KW-0067">ATP-binding</keyword>
<dbReference type="PROSITE" id="PS00178">
    <property type="entry name" value="AA_TRNA_LIGASE_I"/>
    <property type="match status" value="1"/>
</dbReference>
<dbReference type="InterPro" id="IPR001412">
    <property type="entry name" value="aa-tRNA-synth_I_CS"/>
</dbReference>
<protein>
    <recommendedName>
        <fullName evidence="9">Leucine--tRNA ligase</fullName>
        <ecNumber evidence="9">6.1.1.4</ecNumber>
    </recommendedName>
    <alternativeName>
        <fullName evidence="9">Leucyl-tRNA synthetase</fullName>
        <shortName evidence="9">LeuRS</shortName>
    </alternativeName>
</protein>
<comment type="catalytic activity">
    <reaction evidence="8 9">
        <text>tRNA(Leu) + L-leucine + ATP = L-leucyl-tRNA(Leu) + AMP + diphosphate</text>
        <dbReference type="Rhea" id="RHEA:11688"/>
        <dbReference type="Rhea" id="RHEA-COMP:9613"/>
        <dbReference type="Rhea" id="RHEA-COMP:9622"/>
        <dbReference type="ChEBI" id="CHEBI:30616"/>
        <dbReference type="ChEBI" id="CHEBI:33019"/>
        <dbReference type="ChEBI" id="CHEBI:57427"/>
        <dbReference type="ChEBI" id="CHEBI:78442"/>
        <dbReference type="ChEBI" id="CHEBI:78494"/>
        <dbReference type="ChEBI" id="CHEBI:456215"/>
        <dbReference type="EC" id="6.1.1.4"/>
    </reaction>
</comment>
<dbReference type="Gene3D" id="1.10.730.10">
    <property type="entry name" value="Isoleucyl-tRNA Synthetase, Domain 1"/>
    <property type="match status" value="2"/>
</dbReference>
<organism evidence="15 16">
    <name type="scientific">Candidatus Yanofskybacteria bacterium RIFCSPHIGHO2_12_FULL_45_19b</name>
    <dbReference type="NCBI Taxonomy" id="1802689"/>
    <lineage>
        <taxon>Bacteria</taxon>
        <taxon>Candidatus Yanofskyibacteriota</taxon>
    </lineage>
</organism>
<dbReference type="SUPFAM" id="SSF52374">
    <property type="entry name" value="Nucleotidylyl transferase"/>
    <property type="match status" value="1"/>
</dbReference>
<dbReference type="SUPFAM" id="SSF47323">
    <property type="entry name" value="Anticodon-binding domain of a subclass of class I aminoacyl-tRNA synthetases"/>
    <property type="match status" value="1"/>
</dbReference>
<dbReference type="GO" id="GO:0002161">
    <property type="term" value="F:aminoacyl-tRNA deacylase activity"/>
    <property type="evidence" value="ECO:0007669"/>
    <property type="project" value="InterPro"/>
</dbReference>
<keyword evidence="3 9" id="KW-0436">Ligase</keyword>
<evidence type="ECO:0000256" key="9">
    <source>
        <dbReference type="HAMAP-Rule" id="MF_00049"/>
    </source>
</evidence>
<dbReference type="Pfam" id="PF13603">
    <property type="entry name" value="tRNA-synt_1_2"/>
    <property type="match status" value="1"/>
</dbReference>
<dbReference type="EC" id="6.1.1.4" evidence="9"/>
<comment type="caution">
    <text evidence="9">Lacks conserved residue(s) required for the propagation of feature annotation.</text>
</comment>